<evidence type="ECO:0000259" key="5">
    <source>
        <dbReference type="PROSITE" id="PS50865"/>
    </source>
</evidence>
<organism evidence="6 7">
    <name type="scientific">Coregonus suidteri</name>
    <dbReference type="NCBI Taxonomy" id="861788"/>
    <lineage>
        <taxon>Eukaryota</taxon>
        <taxon>Metazoa</taxon>
        <taxon>Chordata</taxon>
        <taxon>Craniata</taxon>
        <taxon>Vertebrata</taxon>
        <taxon>Euteleostomi</taxon>
        <taxon>Actinopterygii</taxon>
        <taxon>Neopterygii</taxon>
        <taxon>Teleostei</taxon>
        <taxon>Protacanthopterygii</taxon>
        <taxon>Salmoniformes</taxon>
        <taxon>Salmonidae</taxon>
        <taxon>Coregoninae</taxon>
        <taxon>Coregonus</taxon>
    </lineage>
</organism>
<evidence type="ECO:0000256" key="2">
    <source>
        <dbReference type="ARBA" id="ARBA00022771"/>
    </source>
</evidence>
<dbReference type="Gene3D" id="6.10.140.2220">
    <property type="match status" value="1"/>
</dbReference>
<dbReference type="Proteomes" id="UP001356427">
    <property type="component" value="Unassembled WGS sequence"/>
</dbReference>
<dbReference type="PANTHER" id="PTHR46920">
    <property type="match status" value="1"/>
</dbReference>
<dbReference type="PROSITE" id="PS01360">
    <property type="entry name" value="ZF_MYND_1"/>
    <property type="match status" value="1"/>
</dbReference>
<dbReference type="InterPro" id="IPR052839">
    <property type="entry name" value="Mito_gene_expr_regulator"/>
</dbReference>
<keyword evidence="7" id="KW-1185">Reference proteome</keyword>
<dbReference type="AlphaFoldDB" id="A0AAN8R773"/>
<evidence type="ECO:0000256" key="1">
    <source>
        <dbReference type="ARBA" id="ARBA00022723"/>
    </source>
</evidence>
<gene>
    <name evidence="6" type="ORF">J4Q44_G00010230</name>
</gene>
<name>A0AAN8R773_9TELE</name>
<evidence type="ECO:0000313" key="6">
    <source>
        <dbReference type="EMBL" id="KAK6329045.1"/>
    </source>
</evidence>
<evidence type="ECO:0000256" key="4">
    <source>
        <dbReference type="PROSITE-ProRule" id="PRU00134"/>
    </source>
</evidence>
<keyword evidence="1" id="KW-0479">Metal-binding</keyword>
<dbReference type="EMBL" id="JAGTTL010000001">
    <property type="protein sequence ID" value="KAK6329045.1"/>
    <property type="molecule type" value="Genomic_DNA"/>
</dbReference>
<sequence>MRTQSCQNTSIQLGRRRGEWVDVMGDEGPFPDLTRHIKMSGQIPALPESFAPGIDGVFSDRIGFYSLDSNVPGLSKVILNKLNMKDYGEYRAAMEGKTKGGVFRNYKEMFQKMEETFKFCARCNKLPQHLSQGQTLKRCVKCLNVYYCTKECQKKDWPQHKMFCEKLRLVAVDRLVEWLMFTGDLPFTTEKWSLPAAEVKGWDDWLAMQGDLTPRLDAILSSTNMGALWKNASRPQPEDADLRDSVWRVESEFLSRALSVGMAIRLFGLDPYFKPLTIHLAGAGLNETMGARLTDFDELDRMFPGHKGLEVVMVGPEVVDGPIMRPPLTNFGPKTKTFISAYKGLYHQFYEDMVETEKAAKPDLVVGFHPGFHATQGLGEGWLPSLLLLRDFNIPSFFTMYNEMELNYSLQILSELEMHIKGSGPNPFSSLKPEQVQACPNKPPSYCNSHFLYFQGLWEQEELQQSDNYKTYWKA</sequence>
<evidence type="ECO:0000313" key="7">
    <source>
        <dbReference type="Proteomes" id="UP001356427"/>
    </source>
</evidence>
<comment type="caution">
    <text evidence="6">The sequence shown here is derived from an EMBL/GenBank/DDBJ whole genome shotgun (WGS) entry which is preliminary data.</text>
</comment>
<dbReference type="SUPFAM" id="SSF144232">
    <property type="entry name" value="HIT/MYND zinc finger-like"/>
    <property type="match status" value="1"/>
</dbReference>
<dbReference type="Pfam" id="PF20179">
    <property type="entry name" value="MSS51_C"/>
    <property type="match status" value="1"/>
</dbReference>
<proteinExistence type="predicted"/>
<dbReference type="InterPro" id="IPR002893">
    <property type="entry name" value="Znf_MYND"/>
</dbReference>
<dbReference type="GO" id="GO:0008270">
    <property type="term" value="F:zinc ion binding"/>
    <property type="evidence" value="ECO:0007669"/>
    <property type="project" value="UniProtKB-KW"/>
</dbReference>
<accession>A0AAN8R773</accession>
<protein>
    <recommendedName>
        <fullName evidence="5">MYND-type domain-containing protein</fullName>
    </recommendedName>
</protein>
<evidence type="ECO:0000256" key="3">
    <source>
        <dbReference type="ARBA" id="ARBA00022833"/>
    </source>
</evidence>
<dbReference type="PANTHER" id="PTHR46920:SF3">
    <property type="entry name" value="MYND-TYPE DOMAIN-CONTAINING PROTEIN"/>
    <property type="match status" value="1"/>
</dbReference>
<dbReference type="PROSITE" id="PS50865">
    <property type="entry name" value="ZF_MYND_2"/>
    <property type="match status" value="1"/>
</dbReference>
<keyword evidence="2 4" id="KW-0863">Zinc-finger</keyword>
<dbReference type="Pfam" id="PF01753">
    <property type="entry name" value="zf-MYND"/>
    <property type="match status" value="1"/>
</dbReference>
<dbReference type="InterPro" id="IPR046824">
    <property type="entry name" value="Mss51-like_C"/>
</dbReference>
<reference evidence="6 7" key="1">
    <citation type="submission" date="2021-04" db="EMBL/GenBank/DDBJ databases">
        <authorList>
            <person name="De Guttry C."/>
            <person name="Zahm M."/>
            <person name="Klopp C."/>
            <person name="Cabau C."/>
            <person name="Louis A."/>
            <person name="Berthelot C."/>
            <person name="Parey E."/>
            <person name="Roest Crollius H."/>
            <person name="Montfort J."/>
            <person name="Robinson-Rechavi M."/>
            <person name="Bucao C."/>
            <person name="Bouchez O."/>
            <person name="Gislard M."/>
            <person name="Lluch J."/>
            <person name="Milhes M."/>
            <person name="Lampietro C."/>
            <person name="Lopez Roques C."/>
            <person name="Donnadieu C."/>
            <person name="Braasch I."/>
            <person name="Desvignes T."/>
            <person name="Postlethwait J."/>
            <person name="Bobe J."/>
            <person name="Wedekind C."/>
            <person name="Guiguen Y."/>
        </authorList>
    </citation>
    <scope>NUCLEOTIDE SEQUENCE [LARGE SCALE GENOMIC DNA]</scope>
    <source>
        <strain evidence="6">Cs_M1</strain>
        <tissue evidence="6">Blood</tissue>
    </source>
</reference>
<feature type="domain" description="MYND-type" evidence="5">
    <location>
        <begin position="120"/>
        <end position="164"/>
    </location>
</feature>
<keyword evidence="3" id="KW-0862">Zinc</keyword>